<dbReference type="EMBL" id="MU089832">
    <property type="protein sequence ID" value="KAF7849231.1"/>
    <property type="molecule type" value="Genomic_DNA"/>
</dbReference>
<comment type="caution">
    <text evidence="4">The sequence shown here is derived from an EMBL/GenBank/DDBJ whole genome shotgun (WGS) entry which is preliminary data.</text>
</comment>
<dbReference type="Gene3D" id="2.60.120.200">
    <property type="match status" value="1"/>
</dbReference>
<accession>A0A8T0CNH8</accession>
<name>A0A8T0CNH8_CORYI</name>
<dbReference type="AlphaFoldDB" id="A0A8T0CNH8"/>
<dbReference type="CDD" id="cd06899">
    <property type="entry name" value="lectin_legume_LecRK_Arcelin_ConA"/>
    <property type="match status" value="1"/>
</dbReference>
<evidence type="ECO:0000313" key="4">
    <source>
        <dbReference type="EMBL" id="KAF7849231.1"/>
    </source>
</evidence>
<dbReference type="OrthoDB" id="2014828at2759"/>
<protein>
    <recommendedName>
        <fullName evidence="3">Legume lectin domain-containing protein</fullName>
    </recommendedName>
</protein>
<dbReference type="InterPro" id="IPR050258">
    <property type="entry name" value="Leguminous_Lectin"/>
</dbReference>
<feature type="domain" description="Legume lectin" evidence="3">
    <location>
        <begin position="2"/>
        <end position="245"/>
    </location>
</feature>
<dbReference type="InterPro" id="IPR013320">
    <property type="entry name" value="ConA-like_dom_sf"/>
</dbReference>
<evidence type="ECO:0000259" key="3">
    <source>
        <dbReference type="Pfam" id="PF00139"/>
    </source>
</evidence>
<dbReference type="InterPro" id="IPR001220">
    <property type="entry name" value="Legume_lectin_dom"/>
</dbReference>
<dbReference type="Proteomes" id="UP000806378">
    <property type="component" value="Unassembled WGS sequence"/>
</dbReference>
<proteinExistence type="inferred from homology"/>
<comment type="similarity">
    <text evidence="1">Belongs to the leguminous lectin family.</text>
</comment>
<dbReference type="Gramene" id="rna-gnl|WGS:JABURB|Cocit.L1066.1">
    <property type="protein sequence ID" value="cds-KAF7849231.1"/>
    <property type="gene ID" value="gene-BT93_L1066"/>
</dbReference>
<dbReference type="GO" id="GO:0030246">
    <property type="term" value="F:carbohydrate binding"/>
    <property type="evidence" value="ECO:0007669"/>
    <property type="project" value="UniProtKB-KW"/>
</dbReference>
<dbReference type="Pfam" id="PF00139">
    <property type="entry name" value="Lectin_legB"/>
    <property type="match status" value="1"/>
</dbReference>
<organism evidence="4 5">
    <name type="scientific">Corymbia citriodora subsp. variegata</name>
    <dbReference type="NCBI Taxonomy" id="360336"/>
    <lineage>
        <taxon>Eukaryota</taxon>
        <taxon>Viridiplantae</taxon>
        <taxon>Streptophyta</taxon>
        <taxon>Embryophyta</taxon>
        <taxon>Tracheophyta</taxon>
        <taxon>Spermatophyta</taxon>
        <taxon>Magnoliopsida</taxon>
        <taxon>eudicotyledons</taxon>
        <taxon>Gunneridae</taxon>
        <taxon>Pentapetalae</taxon>
        <taxon>rosids</taxon>
        <taxon>malvids</taxon>
        <taxon>Myrtales</taxon>
        <taxon>Myrtaceae</taxon>
        <taxon>Myrtoideae</taxon>
        <taxon>Eucalypteae</taxon>
        <taxon>Corymbia</taxon>
    </lineage>
</organism>
<sequence length="281" mass="31291">MSFTFPVFDGRIVPRQHSALTPFRVQLTASDMDWNLHSSAGRAEYHKPMRLWDKSTGNVADFTTHFSFVINSEYNETYGDGLTFFLAPNGSNFPSKSCGGSVALVSADRDPSDPSTSFIALEFDTHSDKSWDPPCLHVGIDLNNISLVNYTCVDWFSQKFMTGGVINASITYNSGAQNLSVLMIDVADPKGNVAKLFPSVNLTKYLPDWVTIGFLATTGLSFEFDTLHSWNFSSNMRVIKNENRTKGSKSWVWSVIGRPFAVAHSCSRPCLVWSQVKEKNK</sequence>
<dbReference type="SUPFAM" id="SSF49899">
    <property type="entry name" value="Concanavalin A-like lectins/glucanases"/>
    <property type="match status" value="1"/>
</dbReference>
<evidence type="ECO:0000256" key="2">
    <source>
        <dbReference type="ARBA" id="ARBA00022734"/>
    </source>
</evidence>
<evidence type="ECO:0000256" key="1">
    <source>
        <dbReference type="ARBA" id="ARBA00007606"/>
    </source>
</evidence>
<dbReference type="PANTHER" id="PTHR32401">
    <property type="entry name" value="CONCANAVALIN A-LIKE LECTIN FAMILY PROTEIN"/>
    <property type="match status" value="1"/>
</dbReference>
<gene>
    <name evidence="4" type="ORF">BT93_L1066</name>
</gene>
<keyword evidence="2" id="KW-0430">Lectin</keyword>
<keyword evidence="5" id="KW-1185">Reference proteome</keyword>
<evidence type="ECO:0000313" key="5">
    <source>
        <dbReference type="Proteomes" id="UP000806378"/>
    </source>
</evidence>
<reference evidence="4" key="1">
    <citation type="submission" date="2020-05" db="EMBL/GenBank/DDBJ databases">
        <title>WGS assembly of Corymbia citriodora subspecies variegata.</title>
        <authorList>
            <person name="Barry K."/>
            <person name="Hundley H."/>
            <person name="Shu S."/>
            <person name="Jenkins J."/>
            <person name="Grimwood J."/>
            <person name="Baten A."/>
        </authorList>
    </citation>
    <scope>NUCLEOTIDE SEQUENCE</scope>
    <source>
        <strain evidence="4">CV2-018</strain>
    </source>
</reference>
<dbReference type="PANTHER" id="PTHR32401:SF49">
    <property type="entry name" value="OS10G0129200 PROTEIN"/>
    <property type="match status" value="1"/>
</dbReference>